<keyword evidence="1" id="KW-0802">TPR repeat</keyword>
<feature type="repeat" description="TPR" evidence="1">
    <location>
        <begin position="89"/>
        <end position="122"/>
    </location>
</feature>
<protein>
    <recommendedName>
        <fullName evidence="5">Tetratricopeptide repeat protein</fullName>
    </recommendedName>
</protein>
<evidence type="ECO:0000256" key="1">
    <source>
        <dbReference type="PROSITE-ProRule" id="PRU00339"/>
    </source>
</evidence>
<dbReference type="PANTHER" id="PTHR12558">
    <property type="entry name" value="CELL DIVISION CYCLE 16,23,27"/>
    <property type="match status" value="1"/>
</dbReference>
<comment type="caution">
    <text evidence="3">The sequence shown here is derived from an EMBL/GenBank/DDBJ whole genome shotgun (WGS) entry which is preliminary data.</text>
</comment>
<dbReference type="PANTHER" id="PTHR12558:SF13">
    <property type="entry name" value="CELL DIVISION CYCLE PROTEIN 27 HOMOLOG"/>
    <property type="match status" value="1"/>
</dbReference>
<dbReference type="SUPFAM" id="SSF48452">
    <property type="entry name" value="TPR-like"/>
    <property type="match status" value="2"/>
</dbReference>
<proteinExistence type="predicted"/>
<organism evidence="3 4">
    <name type="scientific">Methylophilus flavus</name>
    <dbReference type="NCBI Taxonomy" id="640084"/>
    <lineage>
        <taxon>Bacteria</taxon>
        <taxon>Pseudomonadati</taxon>
        <taxon>Pseudomonadota</taxon>
        <taxon>Betaproteobacteria</taxon>
        <taxon>Nitrosomonadales</taxon>
        <taxon>Methylophilaceae</taxon>
        <taxon>Methylophilus</taxon>
    </lineage>
</organism>
<feature type="chain" id="PRO_5045497399" description="Tetratricopeptide repeat protein" evidence="2">
    <location>
        <begin position="22"/>
        <end position="295"/>
    </location>
</feature>
<sequence>MYSKIALTVFLNLLILNHVFARDAALDACDTAIYARQYAQAVNIAEQHANQAEFWLCKGRAQSALEQHKSAEDSFKQAIALKPQGLDLVSAYMLLGHTQLASKNTKGALESYQQALKFSEQQNMRRYVRIAHNLIGEAYYNNGQYAESLQAFQAGEKLALNDDERADSYVHEAMTYQQLQQLDHAIEYQLKGVMMLRKSATPDQYAEASLVLAKLFIAKKDYVGAERTYQRLMEYAQENGGSFYEAKTAIHWAEVKRTQGDAAGAETLLAQADNISQKIHDDELTALLAKARAKP</sequence>
<feature type="signal peptide" evidence="2">
    <location>
        <begin position="1"/>
        <end position="21"/>
    </location>
</feature>
<dbReference type="PROSITE" id="PS50005">
    <property type="entry name" value="TPR"/>
    <property type="match status" value="2"/>
</dbReference>
<evidence type="ECO:0000313" key="4">
    <source>
        <dbReference type="Proteomes" id="UP001597206"/>
    </source>
</evidence>
<evidence type="ECO:0008006" key="5">
    <source>
        <dbReference type="Google" id="ProtNLM"/>
    </source>
</evidence>
<dbReference type="Proteomes" id="UP001597206">
    <property type="component" value="Unassembled WGS sequence"/>
</dbReference>
<keyword evidence="2" id="KW-0732">Signal</keyword>
<dbReference type="Gene3D" id="1.25.40.10">
    <property type="entry name" value="Tetratricopeptide repeat domain"/>
    <property type="match status" value="2"/>
</dbReference>
<dbReference type="InterPro" id="IPR011990">
    <property type="entry name" value="TPR-like_helical_dom_sf"/>
</dbReference>
<gene>
    <name evidence="3" type="ORF">ACFQ2T_01910</name>
</gene>
<evidence type="ECO:0000313" key="3">
    <source>
        <dbReference type="EMBL" id="MFD1121243.1"/>
    </source>
</evidence>
<feature type="repeat" description="TPR" evidence="1">
    <location>
        <begin position="52"/>
        <end position="85"/>
    </location>
</feature>
<dbReference type="Pfam" id="PF13181">
    <property type="entry name" value="TPR_8"/>
    <property type="match status" value="4"/>
</dbReference>
<evidence type="ECO:0000256" key="2">
    <source>
        <dbReference type="SAM" id="SignalP"/>
    </source>
</evidence>
<dbReference type="EMBL" id="JBHTLN010000001">
    <property type="protein sequence ID" value="MFD1121243.1"/>
    <property type="molecule type" value="Genomic_DNA"/>
</dbReference>
<keyword evidence="4" id="KW-1185">Reference proteome</keyword>
<reference evidence="4" key="1">
    <citation type="journal article" date="2019" name="Int. J. Syst. Evol. Microbiol.">
        <title>The Global Catalogue of Microorganisms (GCM) 10K type strain sequencing project: providing services to taxonomists for standard genome sequencing and annotation.</title>
        <authorList>
            <consortium name="The Broad Institute Genomics Platform"/>
            <consortium name="The Broad Institute Genome Sequencing Center for Infectious Disease"/>
            <person name="Wu L."/>
            <person name="Ma J."/>
        </authorList>
    </citation>
    <scope>NUCLEOTIDE SEQUENCE [LARGE SCALE GENOMIC DNA]</scope>
    <source>
        <strain evidence="4">CCUG 58411</strain>
    </source>
</reference>
<dbReference type="InterPro" id="IPR019734">
    <property type="entry name" value="TPR_rpt"/>
</dbReference>
<dbReference type="SMART" id="SM00028">
    <property type="entry name" value="TPR"/>
    <property type="match status" value="5"/>
</dbReference>
<name>A0ABW3P9M1_9PROT</name>
<accession>A0ABW3P9M1</accession>